<dbReference type="PATRIC" id="fig|1125725.3.peg.1555"/>
<comment type="caution">
    <text evidence="1">The sequence shown here is derived from an EMBL/GenBank/DDBJ whole genome shotgun (WGS) entry which is preliminary data.</text>
</comment>
<proteinExistence type="predicted"/>
<evidence type="ECO:0000313" key="4">
    <source>
        <dbReference type="Proteomes" id="UP000016646"/>
    </source>
</evidence>
<organism evidence="1 3">
    <name type="scientific">Treponema socranskii subsp. socranskii VPI DR56BR1116 = ATCC 35536</name>
    <dbReference type="NCBI Taxonomy" id="1125725"/>
    <lineage>
        <taxon>Bacteria</taxon>
        <taxon>Pseudomonadati</taxon>
        <taxon>Spirochaetota</taxon>
        <taxon>Spirochaetia</taxon>
        <taxon>Spirochaetales</taxon>
        <taxon>Treponemataceae</taxon>
        <taxon>Treponema</taxon>
    </lineage>
</organism>
<reference evidence="3 4" key="1">
    <citation type="submission" date="2013-08" db="EMBL/GenBank/DDBJ databases">
        <authorList>
            <person name="Durkin A.S."/>
            <person name="Haft D.R."/>
            <person name="McCorrison J."/>
            <person name="Torralba M."/>
            <person name="Gillis M."/>
            <person name="Haft D.H."/>
            <person name="Methe B."/>
            <person name="Sutton G."/>
            <person name="Nelson K.E."/>
        </authorList>
    </citation>
    <scope>NUCLEOTIDE SEQUENCE [LARGE SCALE GENOMIC DNA]</scope>
    <source>
        <strain evidence="2 4">ATCC 35536</strain>
        <strain evidence="1 3">VPI DR56BR1116</strain>
    </source>
</reference>
<protein>
    <submittedName>
        <fullName evidence="1">Uncharacterized protein</fullName>
    </submittedName>
</protein>
<accession>U1GVC7</accession>
<dbReference type="AlphaFoldDB" id="U1GVC7"/>
<dbReference type="EMBL" id="AUZJ01000042">
    <property type="protein sequence ID" value="ERF60534.1"/>
    <property type="molecule type" value="Genomic_DNA"/>
</dbReference>
<evidence type="ECO:0000313" key="2">
    <source>
        <dbReference type="EMBL" id="ERJ98073.1"/>
    </source>
</evidence>
<evidence type="ECO:0000313" key="1">
    <source>
        <dbReference type="EMBL" id="ERF60534.1"/>
    </source>
</evidence>
<dbReference type="Proteomes" id="UP000016646">
    <property type="component" value="Unassembled WGS sequence"/>
</dbReference>
<evidence type="ECO:0000313" key="3">
    <source>
        <dbReference type="Proteomes" id="UP000016412"/>
    </source>
</evidence>
<dbReference type="Proteomes" id="UP000016412">
    <property type="component" value="Unassembled WGS sequence"/>
</dbReference>
<gene>
    <name evidence="2" type="ORF">HMPREF0860_2187</name>
    <name evidence="1" type="ORF">HMPREF1325_1542</name>
</gene>
<name>U1GVC7_TRESO</name>
<dbReference type="EMBL" id="AVQI01000083">
    <property type="protein sequence ID" value="ERJ98073.1"/>
    <property type="molecule type" value="Genomic_DNA"/>
</dbReference>
<sequence length="117" mass="13032">MCAPFIMLFSAFVDLRFYFKWMLCAVALLATEIAVREASTLRSSGVYENGVVTEGEVILFKDISRAGKTSTSGEIRGECIVELEVSGKGTRRISYADEDERDAVLQAIFGFRPQLQH</sequence>
<keyword evidence="4" id="KW-1185">Reference proteome</keyword>
<dbReference type="STRING" id="1125725.HMPREF1325_1542"/>